<name>A0A7G4AVY8_9CAUD</name>
<organism evidence="1 2">
    <name type="scientific">Streptomyces phage Coruscant</name>
    <dbReference type="NCBI Taxonomy" id="2739834"/>
    <lineage>
        <taxon>Viruses</taxon>
        <taxon>Duplodnaviria</taxon>
        <taxon>Heunggongvirae</taxon>
        <taxon>Uroviricota</taxon>
        <taxon>Caudoviricetes</taxon>
        <taxon>Stanwilliamsviridae</taxon>
        <taxon>Boydwoodruffvirinae</taxon>
        <taxon>Coruscantvirus</taxon>
        <taxon>Coruscantvirus coruscant</taxon>
    </lineage>
</organism>
<dbReference type="Proteomes" id="UP000515922">
    <property type="component" value="Segment"/>
</dbReference>
<dbReference type="EMBL" id="MT711976">
    <property type="protein sequence ID" value="QMP84178.1"/>
    <property type="molecule type" value="Genomic_DNA"/>
</dbReference>
<evidence type="ECO:0000313" key="1">
    <source>
        <dbReference type="EMBL" id="QMP84178.1"/>
    </source>
</evidence>
<reference evidence="1 2" key="1">
    <citation type="submission" date="2020-07" db="EMBL/GenBank/DDBJ databases">
        <title>Streptomyces phage Genome sequencing and assembly.</title>
        <authorList>
            <person name="Sharma V."/>
            <person name="Hardy A."/>
            <person name="Frunzke J."/>
        </authorList>
    </citation>
    <scope>NUCLEOTIDE SEQUENCE [LARGE SCALE GENOMIC DNA]</scope>
</reference>
<accession>A0A7G4AVY8</accession>
<sequence>MSEQKYKVIEEAKYGVYVWEMPDGRWVGDEEGNFLCVAAMKGSEVKLKMLREAVKHYGILVGKPVFLSGHRKVTDEEFEHQKQRASWGLIPDDHDIPALVSEEIYKERHGT</sequence>
<proteinExistence type="predicted"/>
<keyword evidence="2" id="KW-1185">Reference proteome</keyword>
<protein>
    <submittedName>
        <fullName evidence="1">Uncharacterized protein</fullName>
    </submittedName>
</protein>
<gene>
    <name evidence="1" type="ORF">HUN41_00049</name>
</gene>
<evidence type="ECO:0000313" key="2">
    <source>
        <dbReference type="Proteomes" id="UP000515922"/>
    </source>
</evidence>